<organism evidence="3 4">
    <name type="scientific">Microcystis viridis Mv_BB_P_19951000_S68D</name>
    <dbReference type="NCBI Taxonomy" id="2486270"/>
    <lineage>
        <taxon>Bacteria</taxon>
        <taxon>Bacillati</taxon>
        <taxon>Cyanobacteriota</taxon>
        <taxon>Cyanophyceae</taxon>
        <taxon>Oscillatoriophycideae</taxon>
        <taxon>Chroococcales</taxon>
        <taxon>Microcystaceae</taxon>
        <taxon>Microcystis</taxon>
    </lineage>
</organism>
<evidence type="ECO:0000313" key="3">
    <source>
        <dbReference type="EMBL" id="TRU72222.1"/>
    </source>
</evidence>
<dbReference type="SUPFAM" id="SSF52540">
    <property type="entry name" value="P-loop containing nucleoside triphosphate hydrolases"/>
    <property type="match status" value="1"/>
</dbReference>
<proteinExistence type="predicted"/>
<dbReference type="Proteomes" id="UP000320674">
    <property type="component" value="Unassembled WGS sequence"/>
</dbReference>
<dbReference type="InterPro" id="IPR058651">
    <property type="entry name" value="HTH_VMAP-M9"/>
</dbReference>
<comment type="caution">
    <text evidence="3">The sequence shown here is derived from an EMBL/GenBank/DDBJ whole genome shotgun (WGS) entry which is preliminary data.</text>
</comment>
<dbReference type="AlphaFoldDB" id="A0A552HM36"/>
<dbReference type="Pfam" id="PF01637">
    <property type="entry name" value="ATPase_2"/>
    <property type="match status" value="1"/>
</dbReference>
<name>A0A552HM36_MICVR</name>
<protein>
    <submittedName>
        <fullName evidence="3">ATPase</fullName>
    </submittedName>
</protein>
<reference evidence="3 4" key="1">
    <citation type="submission" date="2019-01" db="EMBL/GenBank/DDBJ databases">
        <title>Coherence of Microcystis species and biogeography revealed through population genomics.</title>
        <authorList>
            <person name="Perez-Carrascal O.M."/>
            <person name="Terrat Y."/>
            <person name="Giani A."/>
            <person name="Fortin N."/>
            <person name="Tromas N."/>
            <person name="Shapiro B.J."/>
        </authorList>
    </citation>
    <scope>NUCLEOTIDE SEQUENCE [LARGE SCALE GENOMIC DNA]</scope>
    <source>
        <strain evidence="3">Mv_BB_P_19951000_S68D</strain>
    </source>
</reference>
<dbReference type="EMBL" id="SFAZ01000199">
    <property type="protein sequence ID" value="TRU72222.1"/>
    <property type="molecule type" value="Genomic_DNA"/>
</dbReference>
<dbReference type="PRINTS" id="PR00364">
    <property type="entry name" value="DISEASERSIST"/>
</dbReference>
<dbReference type="InterPro" id="IPR011579">
    <property type="entry name" value="ATPase_dom"/>
</dbReference>
<accession>A0A552HM36</accession>
<feature type="domain" description="ATPase" evidence="1">
    <location>
        <begin position="142"/>
        <end position="262"/>
    </location>
</feature>
<sequence>MFQANLPNTLLNLLDELIFAKTGQHLDYLQKTILQGTLEGYKYSEVAKESHLSEGHIRDSASELWKILSEVLGEDITKSNIRAVLKKHSFINNNMGRDLVSFNNVHICDHNPFSLKNNNHPSEILRDQPYLDLGHIPEITQFYGRIAELNTLETWIVAEKYRLVTVLGLKRIGKTTLSLKLVDKIKDNFNYVIRRSLYFCPKLDQLLSEILPSINPQLKLSQSLDKKLNLFLELIKSHRCLIILDDLQSLFDSKKLAGNYQKEYQDYQLFFQSIAEVNHQSCLLLLSQEKPIDTTFYGQKNKFIKTLIVEGLGEDAIEILRHHNLLNEDSWKTLIKCYQGHPLWLELVASFIQEMFLGKVADFLKIKYPIAEETLEHNLLSILEPLTESEKLMLTEFANLNQPISIKEMMDQTSLDYTDSLKVIQSLIRRIIVAKDENALLCLNPVFKAYVINHQIYI</sequence>
<dbReference type="GO" id="GO:0005524">
    <property type="term" value="F:ATP binding"/>
    <property type="evidence" value="ECO:0007669"/>
    <property type="project" value="InterPro"/>
</dbReference>
<dbReference type="InterPro" id="IPR027417">
    <property type="entry name" value="P-loop_NTPase"/>
</dbReference>
<evidence type="ECO:0000259" key="2">
    <source>
        <dbReference type="Pfam" id="PF26355"/>
    </source>
</evidence>
<feature type="domain" description="vWA-MoxR associated protein N-terminal HTH" evidence="2">
    <location>
        <begin position="9"/>
        <end position="88"/>
    </location>
</feature>
<gene>
    <name evidence="3" type="ORF">EWV77_13885</name>
</gene>
<dbReference type="Pfam" id="PF26355">
    <property type="entry name" value="HTH_VMAP-M9"/>
    <property type="match status" value="1"/>
</dbReference>
<evidence type="ECO:0000259" key="1">
    <source>
        <dbReference type="Pfam" id="PF01637"/>
    </source>
</evidence>
<dbReference type="Gene3D" id="3.40.50.300">
    <property type="entry name" value="P-loop containing nucleotide triphosphate hydrolases"/>
    <property type="match status" value="1"/>
</dbReference>
<evidence type="ECO:0000313" key="4">
    <source>
        <dbReference type="Proteomes" id="UP000320674"/>
    </source>
</evidence>